<accession>A0ABS9Z1L9</accession>
<keyword evidence="5 7" id="KW-0862">Zinc</keyword>
<evidence type="ECO:0000313" key="9">
    <source>
        <dbReference type="EMBL" id="MCI4681549.1"/>
    </source>
</evidence>
<keyword evidence="3 7" id="KW-0479">Metal-binding</keyword>
<dbReference type="CDD" id="cd06456">
    <property type="entry name" value="M3A_DCP"/>
    <property type="match status" value="1"/>
</dbReference>
<dbReference type="InterPro" id="IPR001567">
    <property type="entry name" value="Pept_M3A_M3B_dom"/>
</dbReference>
<protein>
    <submittedName>
        <fullName evidence="9">M3 family metallopeptidase</fullName>
    </submittedName>
</protein>
<comment type="caution">
    <text evidence="9">The sequence shown here is derived from an EMBL/GenBank/DDBJ whole genome shotgun (WGS) entry which is preliminary data.</text>
</comment>
<dbReference type="Gene3D" id="3.40.390.10">
    <property type="entry name" value="Collagenase (Catalytic Domain)"/>
    <property type="match status" value="1"/>
</dbReference>
<feature type="domain" description="Peptidase M3A/M3B catalytic" evidence="8">
    <location>
        <begin position="232"/>
        <end position="675"/>
    </location>
</feature>
<evidence type="ECO:0000259" key="8">
    <source>
        <dbReference type="Pfam" id="PF01432"/>
    </source>
</evidence>
<organism evidence="9 10">
    <name type="scientific">Candidatus Rhodoblastus alkanivorans</name>
    <dbReference type="NCBI Taxonomy" id="2954117"/>
    <lineage>
        <taxon>Bacteria</taxon>
        <taxon>Pseudomonadati</taxon>
        <taxon>Pseudomonadota</taxon>
        <taxon>Alphaproteobacteria</taxon>
        <taxon>Hyphomicrobiales</taxon>
        <taxon>Rhodoblastaceae</taxon>
        <taxon>Rhodoblastus</taxon>
    </lineage>
</organism>
<dbReference type="SUPFAM" id="SSF55486">
    <property type="entry name" value="Metalloproteases ('zincins'), catalytic domain"/>
    <property type="match status" value="1"/>
</dbReference>
<proteinExistence type="inferred from homology"/>
<reference evidence="9" key="1">
    <citation type="journal article" date="2022" name="ISME J.">
        <title>Identification of active gaseous-alkane degraders at natural gas seeps.</title>
        <authorList>
            <person name="Farhan Ul Haque M."/>
            <person name="Hernandez M."/>
            <person name="Crombie A.T."/>
            <person name="Murrell J.C."/>
        </authorList>
    </citation>
    <scope>NUCLEOTIDE SEQUENCE</scope>
    <source>
        <strain evidence="9">PC2</strain>
    </source>
</reference>
<dbReference type="PANTHER" id="PTHR43660">
    <property type="entry name" value="DIPEPTIDYL CARBOXYPEPTIDASE"/>
    <property type="match status" value="1"/>
</dbReference>
<evidence type="ECO:0000256" key="1">
    <source>
        <dbReference type="ARBA" id="ARBA00006040"/>
    </source>
</evidence>
<evidence type="ECO:0000256" key="5">
    <source>
        <dbReference type="ARBA" id="ARBA00022833"/>
    </source>
</evidence>
<comment type="cofactor">
    <cofactor evidence="7">
        <name>Zn(2+)</name>
        <dbReference type="ChEBI" id="CHEBI:29105"/>
    </cofactor>
    <text evidence="7">Binds 1 zinc ion.</text>
</comment>
<dbReference type="Pfam" id="PF01432">
    <property type="entry name" value="Peptidase_M3"/>
    <property type="match status" value="1"/>
</dbReference>
<dbReference type="InterPro" id="IPR034005">
    <property type="entry name" value="M3A_DCP"/>
</dbReference>
<dbReference type="RefSeq" id="WP_243065606.1">
    <property type="nucleotide sequence ID" value="NZ_JAIVFK010000007.1"/>
</dbReference>
<dbReference type="InterPro" id="IPR024077">
    <property type="entry name" value="Neurolysin/TOP_dom2"/>
</dbReference>
<evidence type="ECO:0000256" key="4">
    <source>
        <dbReference type="ARBA" id="ARBA00022801"/>
    </source>
</evidence>
<evidence type="ECO:0000256" key="6">
    <source>
        <dbReference type="ARBA" id="ARBA00023049"/>
    </source>
</evidence>
<evidence type="ECO:0000256" key="7">
    <source>
        <dbReference type="RuleBase" id="RU003435"/>
    </source>
</evidence>
<dbReference type="Gene3D" id="1.10.1370.10">
    <property type="entry name" value="Neurolysin, domain 3"/>
    <property type="match status" value="1"/>
</dbReference>
<keyword evidence="4 7" id="KW-0378">Hydrolase</keyword>
<gene>
    <name evidence="9" type="ORF">K2U94_01970</name>
</gene>
<name>A0ABS9Z1L9_9HYPH</name>
<dbReference type="InterPro" id="IPR045090">
    <property type="entry name" value="Pept_M3A_M3B"/>
</dbReference>
<dbReference type="Gene3D" id="1.10.1370.40">
    <property type="match status" value="1"/>
</dbReference>
<dbReference type="EMBL" id="JAIVFP010000001">
    <property type="protein sequence ID" value="MCI4681549.1"/>
    <property type="molecule type" value="Genomic_DNA"/>
</dbReference>
<keyword evidence="10" id="KW-1185">Reference proteome</keyword>
<comment type="similarity">
    <text evidence="1 7">Belongs to the peptidase M3 family.</text>
</comment>
<sequence>MHAPNPLLVEWRTPFTLPPFEAIEAGHYRQAFDVALREHEREIAAIADNPATPTFENVIDALELAGKTLNRVGGVFWNLSGTDSTEELRAIEREVSPMLARHYADISLNERLFSRVAALYQNRDDLPLSGEQARLLELTYKSFVRAGAQLSGADRERFAETAERLASLEMNFAQNVLADEANYIMELEKDDLSGLPNEAKAVAAQAAQAATDRHAAHPFALTLSRSSVEPFLSYGDRRDLREDLFNAWIARGEHDGATDNRRIISEILDLRRERAQMLGYKTFADYKLEPTMAGAPAAALDLLDKVWAPARARAGAEAAALQKVADAEGANFTIAAHDWRYYAEKLRLRKYDIDQSALSAYFQLEKMIEAAFYCAERLFGLRFVSRTDLPTYHPDVRAFEVLDRDGQHLAIFFGDYYARAGKRSGAWMSNFRNQRKLGGDIRPVIVNVMNFSKPLPGTATLLSLTEATTLFHEFGHALHGMLSNVVYPSMSGTATPTDFVELPSQLFEHWALRPEILQKFALHHETGAPIPQDMIDRIIAARHFNQGFATVEYCASAYVDFLLHSRADAPEDVVGAEKEILRGVDMPSEIVMRHRTPHFSHIFAGDGYAAGYYSYLWSEALDADAFAAFEEAGDIFDPATAGRLRDYVYAAGNQRDPNEAYRLFRGRKPEFGALLLKKGLTEA</sequence>
<dbReference type="Proteomes" id="UP001139104">
    <property type="component" value="Unassembled WGS sequence"/>
</dbReference>
<keyword evidence="6 7" id="KW-0482">Metalloprotease</keyword>
<evidence type="ECO:0000256" key="3">
    <source>
        <dbReference type="ARBA" id="ARBA00022723"/>
    </source>
</evidence>
<dbReference type="PANTHER" id="PTHR43660:SF1">
    <property type="entry name" value="DIPEPTIDYL CARBOXYPEPTIDASE"/>
    <property type="match status" value="1"/>
</dbReference>
<evidence type="ECO:0000313" key="10">
    <source>
        <dbReference type="Proteomes" id="UP001139104"/>
    </source>
</evidence>
<evidence type="ECO:0000256" key="2">
    <source>
        <dbReference type="ARBA" id="ARBA00022670"/>
    </source>
</evidence>
<keyword evidence="2 7" id="KW-0645">Protease</keyword>
<dbReference type="InterPro" id="IPR024079">
    <property type="entry name" value="MetalloPept_cat_dom_sf"/>
</dbReference>